<evidence type="ECO:0000256" key="1">
    <source>
        <dbReference type="SAM" id="MobiDB-lite"/>
    </source>
</evidence>
<comment type="caution">
    <text evidence="2">The sequence shown here is derived from an EMBL/GenBank/DDBJ whole genome shotgun (WGS) entry which is preliminary data.</text>
</comment>
<feature type="region of interest" description="Disordered" evidence="1">
    <location>
        <begin position="298"/>
        <end position="321"/>
    </location>
</feature>
<name>A0A2P8IA53_SACCR</name>
<keyword evidence="3" id="KW-1185">Reference proteome</keyword>
<gene>
    <name evidence="2" type="ORF">B0I31_105307</name>
</gene>
<feature type="region of interest" description="Disordered" evidence="1">
    <location>
        <begin position="1"/>
        <end position="248"/>
    </location>
</feature>
<protein>
    <submittedName>
        <fullName evidence="2">Uncharacterized protein</fullName>
    </submittedName>
</protein>
<dbReference type="Proteomes" id="UP000241118">
    <property type="component" value="Unassembled WGS sequence"/>
</dbReference>
<evidence type="ECO:0000313" key="2">
    <source>
        <dbReference type="EMBL" id="PSL55348.1"/>
    </source>
</evidence>
<feature type="compositionally biased region" description="Low complexity" evidence="1">
    <location>
        <begin position="109"/>
        <end position="126"/>
    </location>
</feature>
<reference evidence="2 3" key="1">
    <citation type="submission" date="2018-03" db="EMBL/GenBank/DDBJ databases">
        <title>Genomic Encyclopedia of Type Strains, Phase III (KMG-III): the genomes of soil and plant-associated and newly described type strains.</title>
        <authorList>
            <person name="Whitman W."/>
        </authorList>
    </citation>
    <scope>NUCLEOTIDE SEQUENCE [LARGE SCALE GENOMIC DNA]</scope>
    <source>
        <strain evidence="2 3">CGMCC 4.7097</strain>
    </source>
</reference>
<sequence>MPVTRPARGPGRHAPNPSHAQPGRGSTGSAPPPHPPPLPLPLRIPPSPTLPGRAGSGPPTQPPRDPAGLRVGRSSPAVDPAQLGPTRLSSARPGSARPDPARLGSIPVGTTRPGTTRPGSAGTGSPAQVRSGRGSGRSQPVCPVGPVGQVGPSGPVGRPIIGGVGSSRAGPVAVGSAGSELAVPRTRVPPSHPGAARTAPGCRPDPPPAPGCAPATDHRTTPRRGESPGVRAWTSGPPARVTHAPPGSVRSAFPVRCKGSAAVPPLVNAGLRVVHSPRKVAHVGQRPPTITLCSTRVQLGPHPGINPGTTRPACGPNGRAR</sequence>
<feature type="compositionally biased region" description="Basic and acidic residues" evidence="1">
    <location>
        <begin position="216"/>
        <end position="226"/>
    </location>
</feature>
<feature type="compositionally biased region" description="Low complexity" evidence="1">
    <location>
        <begin position="138"/>
        <end position="159"/>
    </location>
</feature>
<feature type="compositionally biased region" description="Pro residues" evidence="1">
    <location>
        <begin position="30"/>
        <end position="49"/>
    </location>
</feature>
<organism evidence="2 3">
    <name type="scientific">Saccharothrix carnea</name>
    <dbReference type="NCBI Taxonomy" id="1280637"/>
    <lineage>
        <taxon>Bacteria</taxon>
        <taxon>Bacillati</taxon>
        <taxon>Actinomycetota</taxon>
        <taxon>Actinomycetes</taxon>
        <taxon>Pseudonocardiales</taxon>
        <taxon>Pseudonocardiaceae</taxon>
        <taxon>Saccharothrix</taxon>
    </lineage>
</organism>
<accession>A0A2P8IA53</accession>
<proteinExistence type="predicted"/>
<dbReference type="EMBL" id="PYAX01000005">
    <property type="protein sequence ID" value="PSL55348.1"/>
    <property type="molecule type" value="Genomic_DNA"/>
</dbReference>
<dbReference type="AlphaFoldDB" id="A0A2P8IA53"/>
<evidence type="ECO:0000313" key="3">
    <source>
        <dbReference type="Proteomes" id="UP000241118"/>
    </source>
</evidence>